<dbReference type="Gene3D" id="3.40.50.10140">
    <property type="entry name" value="Toll/interleukin-1 receptor homology (TIR) domain"/>
    <property type="match status" value="1"/>
</dbReference>
<proteinExistence type="predicted"/>
<dbReference type="PANTHER" id="PTHR32009">
    <property type="entry name" value="TMV RESISTANCE PROTEIN N-LIKE"/>
    <property type="match status" value="1"/>
</dbReference>
<comment type="caution">
    <text evidence="3">The sequence shown here is derived from an EMBL/GenBank/DDBJ whole genome shotgun (WGS) entry which is preliminary data.</text>
</comment>
<evidence type="ECO:0000313" key="4">
    <source>
        <dbReference type="Proteomes" id="UP001159364"/>
    </source>
</evidence>
<reference evidence="3 4" key="1">
    <citation type="submission" date="2021-09" db="EMBL/GenBank/DDBJ databases">
        <title>Genomic insights and catalytic innovation underlie evolution of tropane alkaloids biosynthesis.</title>
        <authorList>
            <person name="Wang Y.-J."/>
            <person name="Tian T."/>
            <person name="Huang J.-P."/>
            <person name="Huang S.-X."/>
        </authorList>
    </citation>
    <scope>NUCLEOTIDE SEQUENCE [LARGE SCALE GENOMIC DNA]</scope>
    <source>
        <strain evidence="3">KIB-2018</strain>
        <tissue evidence="3">Leaf</tissue>
    </source>
</reference>
<sequence>MIFISFRGEIRYGFVSHVCDAFRKEKIPFIIDEEFRRGRYIKKEIEKEIEKAEVLIPIISRNYATSIWCLDELVMIVKYHETKCILPVLYHVNLEDVISQKGCFEKAFDDLGKTHTEKEVNIWRIAFTKIAQFTPLLVQIDRHESEVVQNITRDVCKMLNRVCSLDTKGPHDATMNIRAAPYQISSQHGIGIPFGNEYPKEKIPSRMMTPAEMNSEVGLFIKEEVSRMAHSKRNFLESHVADEEEELLSLFNEMKYSSSSEDDEQDVDGHRLPKVPVPSLSMLVEIRTSLKTVIHGFSLGASVLQDAGMLAKLKGSLSYLSQLGPCYGFHFREKVIIDGLKEMLEQQEAELMAADNILDEAFSYHDFKEKASECLKEQYCHLQELCSEKMAQEEAESHLKEQQQALENQVSVIEPELQAARTSNVRLEHEMNLCRGAAAMQKDKMKRCIYQLKELQPALDEVENSEADVELTMERLKNQIELLSFLLKPHDH</sequence>
<name>A0AAV8SZQ1_9ROSI</name>
<feature type="domain" description="TIR" evidence="2">
    <location>
        <begin position="1"/>
        <end position="159"/>
    </location>
</feature>
<dbReference type="InterPro" id="IPR000157">
    <property type="entry name" value="TIR_dom"/>
</dbReference>
<dbReference type="PANTHER" id="PTHR32009:SF154">
    <property type="entry name" value="TIR DOMAIN-CONTAINING PROTEIN"/>
    <property type="match status" value="1"/>
</dbReference>
<dbReference type="SUPFAM" id="SSF52200">
    <property type="entry name" value="Toll/Interleukin receptor TIR domain"/>
    <property type="match status" value="1"/>
</dbReference>
<dbReference type="Pfam" id="PF01582">
    <property type="entry name" value="TIR"/>
    <property type="match status" value="1"/>
</dbReference>
<accession>A0AAV8SZQ1</accession>
<dbReference type="SMART" id="SM00255">
    <property type="entry name" value="TIR"/>
    <property type="match status" value="1"/>
</dbReference>
<dbReference type="InterPro" id="IPR035897">
    <property type="entry name" value="Toll_tir_struct_dom_sf"/>
</dbReference>
<gene>
    <name evidence="3" type="ORF">K2173_009894</name>
</gene>
<dbReference type="Proteomes" id="UP001159364">
    <property type="component" value="Linkage Group LG07"/>
</dbReference>
<keyword evidence="1" id="KW-0520">NAD</keyword>
<protein>
    <recommendedName>
        <fullName evidence="2">TIR domain-containing protein</fullName>
    </recommendedName>
</protein>
<evidence type="ECO:0000256" key="1">
    <source>
        <dbReference type="ARBA" id="ARBA00023027"/>
    </source>
</evidence>
<dbReference type="GO" id="GO:0007165">
    <property type="term" value="P:signal transduction"/>
    <property type="evidence" value="ECO:0007669"/>
    <property type="project" value="InterPro"/>
</dbReference>
<dbReference type="PROSITE" id="PS50104">
    <property type="entry name" value="TIR"/>
    <property type="match status" value="1"/>
</dbReference>
<dbReference type="AlphaFoldDB" id="A0AAV8SZQ1"/>
<evidence type="ECO:0000313" key="3">
    <source>
        <dbReference type="EMBL" id="KAJ8759793.1"/>
    </source>
</evidence>
<organism evidence="3 4">
    <name type="scientific">Erythroxylum novogranatense</name>
    <dbReference type="NCBI Taxonomy" id="1862640"/>
    <lineage>
        <taxon>Eukaryota</taxon>
        <taxon>Viridiplantae</taxon>
        <taxon>Streptophyta</taxon>
        <taxon>Embryophyta</taxon>
        <taxon>Tracheophyta</taxon>
        <taxon>Spermatophyta</taxon>
        <taxon>Magnoliopsida</taxon>
        <taxon>eudicotyledons</taxon>
        <taxon>Gunneridae</taxon>
        <taxon>Pentapetalae</taxon>
        <taxon>rosids</taxon>
        <taxon>fabids</taxon>
        <taxon>Malpighiales</taxon>
        <taxon>Erythroxylaceae</taxon>
        <taxon>Erythroxylum</taxon>
    </lineage>
</organism>
<evidence type="ECO:0000259" key="2">
    <source>
        <dbReference type="PROSITE" id="PS50104"/>
    </source>
</evidence>
<keyword evidence="4" id="KW-1185">Reference proteome</keyword>
<dbReference type="EMBL" id="JAIWQS010000007">
    <property type="protein sequence ID" value="KAJ8759793.1"/>
    <property type="molecule type" value="Genomic_DNA"/>
</dbReference>